<dbReference type="Gene3D" id="1.10.540.10">
    <property type="entry name" value="Acyl-CoA dehydrogenase/oxidase, N-terminal domain"/>
    <property type="match status" value="1"/>
</dbReference>
<dbReference type="InterPro" id="IPR046373">
    <property type="entry name" value="Acyl-CoA_Oxase/DH_mid-dom_sf"/>
</dbReference>
<evidence type="ECO:0000259" key="1">
    <source>
        <dbReference type="Pfam" id="PF02771"/>
    </source>
</evidence>
<dbReference type="InterPro" id="IPR009100">
    <property type="entry name" value="AcylCoA_DH/oxidase_NM_dom_sf"/>
</dbReference>
<dbReference type="SUPFAM" id="SSF56645">
    <property type="entry name" value="Acyl-CoA dehydrogenase NM domain-like"/>
    <property type="match status" value="1"/>
</dbReference>
<comment type="caution">
    <text evidence="2">The sequence shown here is derived from an EMBL/GenBank/DDBJ whole genome shotgun (WGS) entry which is preliminary data.</text>
</comment>
<dbReference type="RefSeq" id="WP_251223429.1">
    <property type="nucleotide sequence ID" value="NZ_JAMBOL010000008.1"/>
</dbReference>
<dbReference type="PANTHER" id="PTHR43884:SF12">
    <property type="entry name" value="ISOVALERYL-COA DEHYDROGENASE, MITOCHONDRIAL-RELATED"/>
    <property type="match status" value="1"/>
</dbReference>
<dbReference type="EMBL" id="JAMBOL010000008">
    <property type="protein sequence ID" value="MCM3714529.1"/>
    <property type="molecule type" value="Genomic_DNA"/>
</dbReference>
<dbReference type="Pfam" id="PF02771">
    <property type="entry name" value="Acyl-CoA_dh_N"/>
    <property type="match status" value="1"/>
</dbReference>
<dbReference type="AlphaFoldDB" id="A0A9X2IN38"/>
<dbReference type="Proteomes" id="UP001139179">
    <property type="component" value="Unassembled WGS sequence"/>
</dbReference>
<feature type="domain" description="Acyl-CoA dehydrogenase/oxidase N-terminal" evidence="1">
    <location>
        <begin position="4"/>
        <end position="103"/>
    </location>
</feature>
<evidence type="ECO:0000313" key="2">
    <source>
        <dbReference type="EMBL" id="MCM3714529.1"/>
    </source>
</evidence>
<dbReference type="InterPro" id="IPR037069">
    <property type="entry name" value="AcylCoA_DH/ox_N_sf"/>
</dbReference>
<dbReference type="PANTHER" id="PTHR43884">
    <property type="entry name" value="ACYL-COA DEHYDROGENASE"/>
    <property type="match status" value="1"/>
</dbReference>
<proteinExistence type="predicted"/>
<sequence length="346" mass="38469">MTNIQQRLTDLFEKELKPQVRSIDAGFYPKELLTRLGEEGYFSSEGAASSAYLQRELDVVAEASRFCMTTGFLIWCHLAALTYMRKSENDKLKKRMLSRLENGSTLAGTGLSNPMKYYAGLETLHLQAAKVEGGYVVNGTLPSVSNLDQTHWFGAIAEVNADQRVMLFVSCAADGLTRKAKTNYLGINGSGTYACHFDDVFISEEDVLAEDADSFIKQIRPDFLAYQIPLGFGVTKAALASIERYRTRQGGCNQFLPLQPEAIRVELEELQTEVTHLASRGLSWEALLPLRKRTATLTIEAVHTAMLHGGGAAYLSNSPEARRLREAYFLINLTPTIKHLEKMLTV</sequence>
<dbReference type="Gene3D" id="2.40.110.10">
    <property type="entry name" value="Butyryl-CoA Dehydrogenase, subunit A, domain 2"/>
    <property type="match status" value="1"/>
</dbReference>
<evidence type="ECO:0000313" key="3">
    <source>
        <dbReference type="Proteomes" id="UP001139179"/>
    </source>
</evidence>
<dbReference type="GO" id="GO:0050660">
    <property type="term" value="F:flavin adenine dinucleotide binding"/>
    <property type="evidence" value="ECO:0007669"/>
    <property type="project" value="InterPro"/>
</dbReference>
<dbReference type="GO" id="GO:0003995">
    <property type="term" value="F:acyl-CoA dehydrogenase activity"/>
    <property type="evidence" value="ECO:0007669"/>
    <property type="project" value="TreeGrafter"/>
</dbReference>
<reference evidence="2" key="1">
    <citation type="submission" date="2022-05" db="EMBL/GenBank/DDBJ databases">
        <title>Comparative Genomics of Spacecraft Associated Microbes.</title>
        <authorList>
            <person name="Tran M.T."/>
            <person name="Wright A."/>
            <person name="Seuylemezian A."/>
            <person name="Eisen J."/>
            <person name="Coil D."/>
        </authorList>
    </citation>
    <scope>NUCLEOTIDE SEQUENCE</scope>
    <source>
        <strain evidence="2">214.1.1</strain>
    </source>
</reference>
<accession>A0A9X2IN38</accession>
<organism evidence="2 3">
    <name type="scientific">Halalkalibacter oceani</name>
    <dbReference type="NCBI Taxonomy" id="1653776"/>
    <lineage>
        <taxon>Bacteria</taxon>
        <taxon>Bacillati</taxon>
        <taxon>Bacillota</taxon>
        <taxon>Bacilli</taxon>
        <taxon>Bacillales</taxon>
        <taxon>Bacillaceae</taxon>
        <taxon>Halalkalibacter</taxon>
    </lineage>
</organism>
<protein>
    <submittedName>
        <fullName evidence="2">Acyl-CoA/acyl-ACP dehydrogenase</fullName>
    </submittedName>
</protein>
<dbReference type="InterPro" id="IPR013786">
    <property type="entry name" value="AcylCoA_DH/ox_N"/>
</dbReference>
<gene>
    <name evidence="2" type="ORF">M3202_10555</name>
</gene>
<keyword evidence="3" id="KW-1185">Reference proteome</keyword>
<name>A0A9X2IN38_9BACI</name>